<dbReference type="VEuPathDB" id="FungiDB:SCHCODRAFT_01147209"/>
<evidence type="ECO:0008006" key="4">
    <source>
        <dbReference type="Google" id="ProtNLM"/>
    </source>
</evidence>
<feature type="compositionally biased region" description="Acidic residues" evidence="1">
    <location>
        <begin position="89"/>
        <end position="108"/>
    </location>
</feature>
<dbReference type="EMBL" id="GL377303">
    <property type="protein sequence ID" value="EFJ01381.1"/>
    <property type="molecule type" value="Genomic_DNA"/>
</dbReference>
<dbReference type="SUPFAM" id="SSF53098">
    <property type="entry name" value="Ribonuclease H-like"/>
    <property type="match status" value="1"/>
</dbReference>
<dbReference type="RefSeq" id="XP_003036283.1">
    <property type="nucleotide sequence ID" value="XM_003036237.1"/>
</dbReference>
<evidence type="ECO:0000313" key="2">
    <source>
        <dbReference type="EMBL" id="EFJ01381.1"/>
    </source>
</evidence>
<proteinExistence type="predicted"/>
<evidence type="ECO:0000256" key="1">
    <source>
        <dbReference type="SAM" id="MobiDB-lite"/>
    </source>
</evidence>
<dbReference type="InterPro" id="IPR052717">
    <property type="entry name" value="Vacuolar_transposase_reg"/>
</dbReference>
<dbReference type="OMA" id="GHLLISH"/>
<dbReference type="eggNOG" id="ENOG502SNUQ">
    <property type="taxonomic scope" value="Eukaryota"/>
</dbReference>
<dbReference type="InParanoid" id="D8PU39"/>
<feature type="compositionally biased region" description="Low complexity" evidence="1">
    <location>
        <begin position="78"/>
        <end position="88"/>
    </location>
</feature>
<dbReference type="HOGENOM" id="CLU_050717_0_0_1"/>
<dbReference type="KEGG" id="scm:SCHCO_01147209"/>
<accession>D8PU39</accession>
<sequence>MDNASNCNTTATELSNILPTFEGTSWRLRCLLHILNLIAKVCTLYLTIPVAYTTRNQAILLFFYKQYKRKKRSGTSQDAGTSTATEDTTNAEDDDEEEGPVSPEDEELAQTAAAQTEDDVAQSSTGELEHDDAAAKSVKDRAILEMRIRGVTFTESQAKESISIMTKVAGLARRINDAPSTLGVAFEKFVQSAPPDNDDRNTISRRVATRWNSDYKCLDDYLVLKAAVEALISQSDLKLQAYHLSQRQWELAKELRDLLRIFVPATEAFSRKEIPLISDVLEVLDDIKEDLTNIRDSPLNLDKKPASPVVRIAAHAGLIMTNKYFSMTSECEVYRIAIALSPDKKLQWFRDRDWDEDEIESVRKLVVDRWEKSYAARPSDAASADTQDISTMITEVRRLSCISRWCH</sequence>
<gene>
    <name evidence="2" type="ORF">SCHCODRAFT_49997</name>
</gene>
<dbReference type="GeneID" id="9594812"/>
<dbReference type="PANTHER" id="PTHR46169">
    <property type="entry name" value="DNA REPLICATION-RELATED ELEMENT FACTOR, ISOFORM A"/>
    <property type="match status" value="1"/>
</dbReference>
<dbReference type="GO" id="GO:0005634">
    <property type="term" value="C:nucleus"/>
    <property type="evidence" value="ECO:0007669"/>
    <property type="project" value="TreeGrafter"/>
</dbReference>
<organism evidence="3">
    <name type="scientific">Schizophyllum commune (strain H4-8 / FGSC 9210)</name>
    <name type="common">Split gill fungus</name>
    <dbReference type="NCBI Taxonomy" id="578458"/>
    <lineage>
        <taxon>Eukaryota</taxon>
        <taxon>Fungi</taxon>
        <taxon>Dikarya</taxon>
        <taxon>Basidiomycota</taxon>
        <taxon>Agaricomycotina</taxon>
        <taxon>Agaricomycetes</taxon>
        <taxon>Agaricomycetidae</taxon>
        <taxon>Agaricales</taxon>
        <taxon>Schizophyllaceae</taxon>
        <taxon>Schizophyllum</taxon>
    </lineage>
</organism>
<feature type="region of interest" description="Disordered" evidence="1">
    <location>
        <begin position="73"/>
        <end position="134"/>
    </location>
</feature>
<protein>
    <recommendedName>
        <fullName evidence="4">HAT C-terminal dimerisation domain-containing protein</fullName>
    </recommendedName>
</protein>
<dbReference type="Proteomes" id="UP000007431">
    <property type="component" value="Unassembled WGS sequence"/>
</dbReference>
<dbReference type="InterPro" id="IPR012337">
    <property type="entry name" value="RNaseH-like_sf"/>
</dbReference>
<dbReference type="GO" id="GO:0006357">
    <property type="term" value="P:regulation of transcription by RNA polymerase II"/>
    <property type="evidence" value="ECO:0007669"/>
    <property type="project" value="TreeGrafter"/>
</dbReference>
<dbReference type="PANTHER" id="PTHR46169:SF29">
    <property type="entry name" value="DNA REPLICATION-RELATED ELEMENT FACTOR, ISOFORM A"/>
    <property type="match status" value="1"/>
</dbReference>
<evidence type="ECO:0000313" key="3">
    <source>
        <dbReference type="Proteomes" id="UP000007431"/>
    </source>
</evidence>
<keyword evidence="3" id="KW-1185">Reference proteome</keyword>
<dbReference type="OrthoDB" id="3251057at2759"/>
<reference evidence="2 3" key="1">
    <citation type="journal article" date="2010" name="Nat. Biotechnol.">
        <title>Genome sequence of the model mushroom Schizophyllum commune.</title>
        <authorList>
            <person name="Ohm R.A."/>
            <person name="de Jong J.F."/>
            <person name="Lugones L.G."/>
            <person name="Aerts A."/>
            <person name="Kothe E."/>
            <person name="Stajich J.E."/>
            <person name="de Vries R.P."/>
            <person name="Record E."/>
            <person name="Levasseur A."/>
            <person name="Baker S.E."/>
            <person name="Bartholomew K.A."/>
            <person name="Coutinho P.M."/>
            <person name="Erdmann S."/>
            <person name="Fowler T.J."/>
            <person name="Gathman A.C."/>
            <person name="Lombard V."/>
            <person name="Henrissat B."/>
            <person name="Knabe N."/>
            <person name="Kuees U."/>
            <person name="Lilly W.W."/>
            <person name="Lindquist E."/>
            <person name="Lucas S."/>
            <person name="Magnuson J.K."/>
            <person name="Piumi F."/>
            <person name="Raudaskoski M."/>
            <person name="Salamov A."/>
            <person name="Schmutz J."/>
            <person name="Schwarze F.W.M.R."/>
            <person name="vanKuyk P.A."/>
            <person name="Horton J.S."/>
            <person name="Grigoriev I.V."/>
            <person name="Woesten H.A.B."/>
        </authorList>
    </citation>
    <scope>NUCLEOTIDE SEQUENCE [LARGE SCALE GENOMIC DNA]</scope>
    <source>
        <strain evidence="3">H4-8 / FGSC 9210</strain>
    </source>
</reference>
<dbReference type="AlphaFoldDB" id="D8PU39"/>
<name>D8PU39_SCHCM</name>